<keyword evidence="3" id="KW-1185">Reference proteome</keyword>
<evidence type="ECO:0000313" key="2">
    <source>
        <dbReference type="EMBL" id="DAD28990.1"/>
    </source>
</evidence>
<dbReference type="SUPFAM" id="SSF75304">
    <property type="entry name" value="Amidase signature (AS) enzymes"/>
    <property type="match status" value="1"/>
</dbReference>
<protein>
    <recommendedName>
        <fullName evidence="1">Amidase domain-containing protein</fullName>
    </recommendedName>
</protein>
<dbReference type="PANTHER" id="PTHR42678:SF34">
    <property type="entry name" value="OS04G0183300 PROTEIN"/>
    <property type="match status" value="1"/>
</dbReference>
<organism evidence="2 3">
    <name type="scientific">Nelumbo nucifera</name>
    <name type="common">Sacred lotus</name>
    <dbReference type="NCBI Taxonomy" id="4432"/>
    <lineage>
        <taxon>Eukaryota</taxon>
        <taxon>Viridiplantae</taxon>
        <taxon>Streptophyta</taxon>
        <taxon>Embryophyta</taxon>
        <taxon>Tracheophyta</taxon>
        <taxon>Spermatophyta</taxon>
        <taxon>Magnoliopsida</taxon>
        <taxon>Proteales</taxon>
        <taxon>Nelumbonaceae</taxon>
        <taxon>Nelumbo</taxon>
    </lineage>
</organism>
<dbReference type="Gene3D" id="3.90.1300.10">
    <property type="entry name" value="Amidase signature (AS) domain"/>
    <property type="match status" value="1"/>
</dbReference>
<proteinExistence type="predicted"/>
<accession>A0A822Y901</accession>
<dbReference type="AlphaFoldDB" id="A0A822Y901"/>
<dbReference type="Pfam" id="PF01425">
    <property type="entry name" value="Amidase"/>
    <property type="match status" value="1"/>
</dbReference>
<dbReference type="PANTHER" id="PTHR42678">
    <property type="entry name" value="AMIDASE"/>
    <property type="match status" value="1"/>
</dbReference>
<evidence type="ECO:0000259" key="1">
    <source>
        <dbReference type="Pfam" id="PF01425"/>
    </source>
</evidence>
<dbReference type="Proteomes" id="UP000607653">
    <property type="component" value="Unassembled WGS sequence"/>
</dbReference>
<name>A0A822Y901_NELNU</name>
<dbReference type="InterPro" id="IPR036928">
    <property type="entry name" value="AS_sf"/>
</dbReference>
<gene>
    <name evidence="2" type="ORF">HUJ06_030458</name>
</gene>
<comment type="caution">
    <text evidence="2">The sequence shown here is derived from an EMBL/GenBank/DDBJ whole genome shotgun (WGS) entry which is preliminary data.</text>
</comment>
<sequence length="111" mass="12227">MNVQTVGSSLFVLHGIPILLKDNITTKDRLDTTTGSLALEGSIIPGDADVVKKLRKVGAIILGKANLTEWSHFCSLNEPSRWKREESGSCFSGVLRLLFLMFFVDMISKTT</sequence>
<reference evidence="2 3" key="1">
    <citation type="journal article" date="2020" name="Mol. Biol. Evol.">
        <title>Distinct Expression and Methylation Patterns for Genes with Different Fates following a Single Whole-Genome Duplication in Flowering Plants.</title>
        <authorList>
            <person name="Shi T."/>
            <person name="Rahmani R.S."/>
            <person name="Gugger P.F."/>
            <person name="Wang M."/>
            <person name="Li H."/>
            <person name="Zhang Y."/>
            <person name="Li Z."/>
            <person name="Wang Q."/>
            <person name="Van de Peer Y."/>
            <person name="Marchal K."/>
            <person name="Chen J."/>
        </authorList>
    </citation>
    <scope>NUCLEOTIDE SEQUENCE [LARGE SCALE GENOMIC DNA]</scope>
    <source>
        <tissue evidence="2">Leaf</tissue>
    </source>
</reference>
<evidence type="ECO:0000313" key="3">
    <source>
        <dbReference type="Proteomes" id="UP000607653"/>
    </source>
</evidence>
<dbReference type="InterPro" id="IPR023631">
    <property type="entry name" value="Amidase_dom"/>
</dbReference>
<feature type="domain" description="Amidase" evidence="1">
    <location>
        <begin position="9"/>
        <end position="77"/>
    </location>
</feature>
<dbReference type="EMBL" id="DUZY01000002">
    <property type="protein sequence ID" value="DAD28990.1"/>
    <property type="molecule type" value="Genomic_DNA"/>
</dbReference>